<proteinExistence type="predicted"/>
<evidence type="ECO:0000313" key="2">
    <source>
        <dbReference type="Proteomes" id="UP000035579"/>
    </source>
</evidence>
<dbReference type="AlphaFoldDB" id="A0AAC8PZV0"/>
<reference evidence="1 2" key="1">
    <citation type="submission" date="2015-05" db="EMBL/GenBank/DDBJ databases">
        <title>Genome assembly of Archangium gephyra DSM 2261.</title>
        <authorList>
            <person name="Sharma G."/>
            <person name="Subramanian S."/>
        </authorList>
    </citation>
    <scope>NUCLEOTIDE SEQUENCE [LARGE SCALE GENOMIC DNA]</scope>
    <source>
        <strain evidence="1 2">DSM 2261</strain>
    </source>
</reference>
<protein>
    <submittedName>
        <fullName evidence="1">Uncharacterized protein</fullName>
    </submittedName>
</protein>
<dbReference type="Proteomes" id="UP000035579">
    <property type="component" value="Chromosome"/>
</dbReference>
<organism evidence="1 2">
    <name type="scientific">Archangium gephyra</name>
    <dbReference type="NCBI Taxonomy" id="48"/>
    <lineage>
        <taxon>Bacteria</taxon>
        <taxon>Pseudomonadati</taxon>
        <taxon>Myxococcota</taxon>
        <taxon>Myxococcia</taxon>
        <taxon>Myxococcales</taxon>
        <taxon>Cystobacterineae</taxon>
        <taxon>Archangiaceae</taxon>
        <taxon>Archangium</taxon>
    </lineage>
</organism>
<evidence type="ECO:0000313" key="1">
    <source>
        <dbReference type="EMBL" id="AKI98385.1"/>
    </source>
</evidence>
<sequence>MEGVASFPGLAVDRYLIDATLIARSLGTVGPERAKFFVAR</sequence>
<gene>
    <name evidence="1" type="ORF">AA314_00012</name>
</gene>
<dbReference type="KEGG" id="age:AA314_00012"/>
<dbReference type="EMBL" id="CP011509">
    <property type="protein sequence ID" value="AKI98385.1"/>
    <property type="molecule type" value="Genomic_DNA"/>
</dbReference>
<accession>A0AAC8PZV0</accession>
<name>A0AAC8PZV0_9BACT</name>